<protein>
    <submittedName>
        <fullName evidence="6">Aromatic amino acid aminotransferase DDB_G0287711</fullName>
    </submittedName>
</protein>
<comment type="cofactor">
    <cofactor evidence="1">
        <name>pyridoxal 5'-phosphate</name>
        <dbReference type="ChEBI" id="CHEBI:597326"/>
    </cofactor>
</comment>
<dbReference type="GO" id="GO:0008483">
    <property type="term" value="F:transaminase activity"/>
    <property type="evidence" value="ECO:0007669"/>
    <property type="project" value="UniProtKB-KW"/>
</dbReference>
<dbReference type="PANTHER" id="PTHR42790">
    <property type="entry name" value="AMINOTRANSFERASE"/>
    <property type="match status" value="1"/>
</dbReference>
<dbReference type="InParanoid" id="A0A2R5GCZ5"/>
<evidence type="ECO:0000313" key="7">
    <source>
        <dbReference type="Proteomes" id="UP000241890"/>
    </source>
</evidence>
<dbReference type="Pfam" id="PF00155">
    <property type="entry name" value="Aminotran_1_2"/>
    <property type="match status" value="1"/>
</dbReference>
<dbReference type="InterPro" id="IPR015424">
    <property type="entry name" value="PyrdxlP-dep_Trfase"/>
</dbReference>
<name>A0A2R5GCZ5_9STRA</name>
<dbReference type="PANTHER" id="PTHR42790:SF19">
    <property type="entry name" value="KYNURENINE_ALPHA-AMINOADIPATE AMINOTRANSFERASE, MITOCHONDRIAL"/>
    <property type="match status" value="1"/>
</dbReference>
<dbReference type="GO" id="GO:1901605">
    <property type="term" value="P:alpha-amino acid metabolic process"/>
    <property type="evidence" value="ECO:0007669"/>
    <property type="project" value="TreeGrafter"/>
</dbReference>
<dbReference type="AlphaFoldDB" id="A0A2R5GCZ5"/>
<keyword evidence="2 6" id="KW-0032">Aminotransferase</keyword>
<keyword evidence="3 6" id="KW-0808">Transferase</keyword>
<organism evidence="6 7">
    <name type="scientific">Hondaea fermentalgiana</name>
    <dbReference type="NCBI Taxonomy" id="2315210"/>
    <lineage>
        <taxon>Eukaryota</taxon>
        <taxon>Sar</taxon>
        <taxon>Stramenopiles</taxon>
        <taxon>Bigyra</taxon>
        <taxon>Labyrinthulomycetes</taxon>
        <taxon>Thraustochytrida</taxon>
        <taxon>Thraustochytriidae</taxon>
        <taxon>Hondaea</taxon>
    </lineage>
</organism>
<evidence type="ECO:0000256" key="2">
    <source>
        <dbReference type="ARBA" id="ARBA00022576"/>
    </source>
</evidence>
<evidence type="ECO:0000313" key="6">
    <source>
        <dbReference type="EMBL" id="GBG28850.1"/>
    </source>
</evidence>
<gene>
    <name evidence="6" type="ORF">FCC1311_050712</name>
</gene>
<evidence type="ECO:0000259" key="5">
    <source>
        <dbReference type="Pfam" id="PF00155"/>
    </source>
</evidence>
<dbReference type="Proteomes" id="UP000241890">
    <property type="component" value="Unassembled WGS sequence"/>
</dbReference>
<sequence length="443" mass="50041">MAAMAGNEATRYDRYLTVQARKREPSAIRSLLKHMSKPNAISLGGGMPNPDTFPITKLSFTMLSPEGDEVEMNIDNISETLQYTPSAGLPALVKLLGDFQDHFHSPPAKCRENRGIFVSTGSQDAVTKALECLVETTDTILVEDVTYSSVLSFLKAHGCKMAPVKTDWFGLVPSELDTMLSSWTQNHPDQPKPKVLYVIPTGSNPRGTSLSKERRHELYAVACKHDLLILEDDPYYFMQYCDDKDWLPSLYSMDVEERVVRFDSFSKIIAAGLRIGFMTGPKQIIDRVLLMQQVTELHTSGVSQSIVYAMLQKWQFDGFRAHVRHLANFYMERRDALYMSIDTHLPGEMISLAMPDAGMFIWLKLDFVKDTRTFAKELVEDLGILVVAGHCFSSTSENIPFVRLSYSLAAEGDMDNAMLRLGEALRKYDREHLDGIFSMREYL</sequence>
<dbReference type="Gene3D" id="3.40.640.10">
    <property type="entry name" value="Type I PLP-dependent aspartate aminotransferase-like (Major domain)"/>
    <property type="match status" value="1"/>
</dbReference>
<reference evidence="6 7" key="1">
    <citation type="submission" date="2017-12" db="EMBL/GenBank/DDBJ databases">
        <title>Sequencing, de novo assembly and annotation of complete genome of a new Thraustochytrid species, strain FCC1311.</title>
        <authorList>
            <person name="Sedici K."/>
            <person name="Godart F."/>
            <person name="Aiese Cigliano R."/>
            <person name="Sanseverino W."/>
            <person name="Barakat M."/>
            <person name="Ortet P."/>
            <person name="Marechal E."/>
            <person name="Cagnac O."/>
            <person name="Amato A."/>
        </authorList>
    </citation>
    <scope>NUCLEOTIDE SEQUENCE [LARGE SCALE GENOMIC DNA]</scope>
</reference>
<dbReference type="InterPro" id="IPR050859">
    <property type="entry name" value="Class-I_PLP-dep_aminotransf"/>
</dbReference>
<dbReference type="InterPro" id="IPR004839">
    <property type="entry name" value="Aminotransferase_I/II_large"/>
</dbReference>
<dbReference type="OrthoDB" id="691673at2759"/>
<dbReference type="InterPro" id="IPR015421">
    <property type="entry name" value="PyrdxlP-dep_Trfase_major"/>
</dbReference>
<evidence type="ECO:0000256" key="3">
    <source>
        <dbReference type="ARBA" id="ARBA00022679"/>
    </source>
</evidence>
<dbReference type="SUPFAM" id="SSF53383">
    <property type="entry name" value="PLP-dependent transferases"/>
    <property type="match status" value="1"/>
</dbReference>
<evidence type="ECO:0000256" key="4">
    <source>
        <dbReference type="ARBA" id="ARBA00022898"/>
    </source>
</evidence>
<keyword evidence="4" id="KW-0663">Pyridoxal phosphate</keyword>
<feature type="domain" description="Aminotransferase class I/classII large" evidence="5">
    <location>
        <begin position="75"/>
        <end position="418"/>
    </location>
</feature>
<accession>A0A2R5GCZ5</accession>
<evidence type="ECO:0000256" key="1">
    <source>
        <dbReference type="ARBA" id="ARBA00001933"/>
    </source>
</evidence>
<dbReference type="EMBL" id="BEYU01000049">
    <property type="protein sequence ID" value="GBG28850.1"/>
    <property type="molecule type" value="Genomic_DNA"/>
</dbReference>
<proteinExistence type="predicted"/>
<dbReference type="GO" id="GO:0030170">
    <property type="term" value="F:pyridoxal phosphate binding"/>
    <property type="evidence" value="ECO:0007669"/>
    <property type="project" value="InterPro"/>
</dbReference>
<dbReference type="CDD" id="cd00609">
    <property type="entry name" value="AAT_like"/>
    <property type="match status" value="1"/>
</dbReference>
<keyword evidence="7" id="KW-1185">Reference proteome</keyword>
<comment type="caution">
    <text evidence="6">The sequence shown here is derived from an EMBL/GenBank/DDBJ whole genome shotgun (WGS) entry which is preliminary data.</text>
</comment>